<dbReference type="AlphaFoldDB" id="A0AAW1I9T6"/>
<dbReference type="Proteomes" id="UP001458880">
    <property type="component" value="Unassembled WGS sequence"/>
</dbReference>
<keyword evidence="2" id="KW-1185">Reference proteome</keyword>
<sequence>MLPSLAITDAKILKSILVNIQLSKRENDSWIENIFPYFPFKAMMDNSPETASVLLDILEHFLDSNQFLRNTNSALSYAVEFTLANITYFIKRNDDRMLVRLIRFLYELFSSLKYVVFVKKLEFDLGRICELIVPLMEHNYLRSPLALMLTQILSLQIITFAESNAIIDFCISKFFFYMEPDRLELCKLAAASLRATPHLKIRRTNRTYEWLYEVCPKLLDKASIEIVTNVLECIVLAFETTEENDFKLTKVYAAKITTLYRLLRNKSLICSVMKIFCYIISDFVDMGILPLLEDELMQIIELIKKSKTKCSHYHDVMLVVDYLQCLQSPYEISKPEATASIVKRCANCVKYPVIVLKSLCLLFPTFFLNQNSEITTRFVENNILDAVEQYAHLSQVLTYNLRQLQWFLKSNRVNLKIIVLEIYLANYENDKVILDALENTNTADLLVHCLLTNTKKEIPERAAHLLSHLQCPKISILLKKQLPLSFRSETSLMHLLTAEPALPTSISEGILFCTMMSNLLPVLTIKDAFIGACHYTYKLLIKFKSNREVVEAFIFNEYAIGEICKTGTSNDDEIACSSITLLVILLKLQRRHYIKIYHTIFVDFCKLISGSSTRLLKSISLLQLSLTYRMSKPILCARKEDIINVYQHLQALQCIDVYSEVFTVMTKLLKTYSYLGYLFSTLVYIEVHCRKLFKTKDQVQSFLSFLLDWLENISKTAMPLYNSWMSIYLFLKEQPDSDMLKRLLYLLNICPGRQSNF</sequence>
<protein>
    <submittedName>
        <fullName evidence="1">Uncharacterized protein</fullName>
    </submittedName>
</protein>
<organism evidence="1 2">
    <name type="scientific">Popillia japonica</name>
    <name type="common">Japanese beetle</name>
    <dbReference type="NCBI Taxonomy" id="7064"/>
    <lineage>
        <taxon>Eukaryota</taxon>
        <taxon>Metazoa</taxon>
        <taxon>Ecdysozoa</taxon>
        <taxon>Arthropoda</taxon>
        <taxon>Hexapoda</taxon>
        <taxon>Insecta</taxon>
        <taxon>Pterygota</taxon>
        <taxon>Neoptera</taxon>
        <taxon>Endopterygota</taxon>
        <taxon>Coleoptera</taxon>
        <taxon>Polyphaga</taxon>
        <taxon>Scarabaeiformia</taxon>
        <taxon>Scarabaeidae</taxon>
        <taxon>Rutelinae</taxon>
        <taxon>Popillia</taxon>
    </lineage>
</organism>
<comment type="caution">
    <text evidence="1">The sequence shown here is derived from an EMBL/GenBank/DDBJ whole genome shotgun (WGS) entry which is preliminary data.</text>
</comment>
<name>A0AAW1I9T6_POPJA</name>
<proteinExistence type="predicted"/>
<dbReference type="EMBL" id="JASPKY010000747">
    <property type="protein sequence ID" value="KAK9685813.1"/>
    <property type="molecule type" value="Genomic_DNA"/>
</dbReference>
<evidence type="ECO:0000313" key="1">
    <source>
        <dbReference type="EMBL" id="KAK9685813.1"/>
    </source>
</evidence>
<accession>A0AAW1I9T6</accession>
<gene>
    <name evidence="1" type="ORF">QE152_g37657</name>
</gene>
<reference evidence="1 2" key="1">
    <citation type="journal article" date="2024" name="BMC Genomics">
        <title>De novo assembly and annotation of Popillia japonica's genome with initial clues to its potential as an invasive pest.</title>
        <authorList>
            <person name="Cucini C."/>
            <person name="Boschi S."/>
            <person name="Funari R."/>
            <person name="Cardaioli E."/>
            <person name="Iannotti N."/>
            <person name="Marturano G."/>
            <person name="Paoli F."/>
            <person name="Bruttini M."/>
            <person name="Carapelli A."/>
            <person name="Frati F."/>
            <person name="Nardi F."/>
        </authorList>
    </citation>
    <scope>NUCLEOTIDE SEQUENCE [LARGE SCALE GENOMIC DNA]</scope>
    <source>
        <strain evidence="1">DMR45628</strain>
    </source>
</reference>
<evidence type="ECO:0000313" key="2">
    <source>
        <dbReference type="Proteomes" id="UP001458880"/>
    </source>
</evidence>